<name>A0A1Y1Z3P5_9PLEO</name>
<evidence type="ECO:0000256" key="2">
    <source>
        <dbReference type="SAM" id="SignalP"/>
    </source>
</evidence>
<reference evidence="3 4" key="1">
    <citation type="submission" date="2016-07" db="EMBL/GenBank/DDBJ databases">
        <title>Pervasive Adenine N6-methylation of Active Genes in Fungi.</title>
        <authorList>
            <consortium name="DOE Joint Genome Institute"/>
            <person name="Mondo S.J."/>
            <person name="Dannebaum R.O."/>
            <person name="Kuo R.C."/>
            <person name="Labutti K."/>
            <person name="Haridas S."/>
            <person name="Kuo A."/>
            <person name="Salamov A."/>
            <person name="Ahrendt S.R."/>
            <person name="Lipzen A."/>
            <person name="Sullivan W."/>
            <person name="Andreopoulos W.B."/>
            <person name="Clum A."/>
            <person name="Lindquist E."/>
            <person name="Daum C."/>
            <person name="Ramamoorthy G.K."/>
            <person name="Gryganskyi A."/>
            <person name="Culley D."/>
            <person name="Magnuson J.K."/>
            <person name="James T.Y."/>
            <person name="O'Malley M.A."/>
            <person name="Stajich J.E."/>
            <person name="Spatafora J.W."/>
            <person name="Visel A."/>
            <person name="Grigoriev I.V."/>
        </authorList>
    </citation>
    <scope>NUCLEOTIDE SEQUENCE [LARGE SCALE GENOMIC DNA]</scope>
    <source>
        <strain evidence="3 4">CBS 115471</strain>
    </source>
</reference>
<feature type="compositionally biased region" description="Low complexity" evidence="1">
    <location>
        <begin position="174"/>
        <end position="188"/>
    </location>
</feature>
<comment type="caution">
    <text evidence="3">The sequence shown here is derived from an EMBL/GenBank/DDBJ whole genome shotgun (WGS) entry which is preliminary data.</text>
</comment>
<keyword evidence="2" id="KW-0732">Signal</keyword>
<feature type="signal peptide" evidence="2">
    <location>
        <begin position="1"/>
        <end position="22"/>
    </location>
</feature>
<evidence type="ECO:0000313" key="4">
    <source>
        <dbReference type="Proteomes" id="UP000193144"/>
    </source>
</evidence>
<organism evidence="3 4">
    <name type="scientific">Clohesyomyces aquaticus</name>
    <dbReference type="NCBI Taxonomy" id="1231657"/>
    <lineage>
        <taxon>Eukaryota</taxon>
        <taxon>Fungi</taxon>
        <taxon>Dikarya</taxon>
        <taxon>Ascomycota</taxon>
        <taxon>Pezizomycotina</taxon>
        <taxon>Dothideomycetes</taxon>
        <taxon>Pleosporomycetidae</taxon>
        <taxon>Pleosporales</taxon>
        <taxon>Lindgomycetaceae</taxon>
        <taxon>Clohesyomyces</taxon>
    </lineage>
</organism>
<dbReference type="Proteomes" id="UP000193144">
    <property type="component" value="Unassembled WGS sequence"/>
</dbReference>
<sequence>MYTSTTTTTSALLLALAATISAKTDLSGCSSTQLVVNGGASMLYYVPGTGEICSLLDCGGGRAPPKTTVPGCAAYVGTASYTPDFISLAPTVAASTSAASAVVTASESASASGAAQTSEVASASASGSAPVLSGLPTTTGKPSMTLVATGTGGLVPSSVAGGNNVTGTATLSRSANPSTATSSGPASTGAANALKVAGQGVFGLAVGVMGWVML</sequence>
<accession>A0A1Y1Z3P5</accession>
<feature type="region of interest" description="Disordered" evidence="1">
    <location>
        <begin position="165"/>
        <end position="188"/>
    </location>
</feature>
<dbReference type="STRING" id="1231657.A0A1Y1Z3P5"/>
<protein>
    <recommendedName>
        <fullName evidence="5">Siderophore biosynthesis enzyme</fullName>
    </recommendedName>
</protein>
<keyword evidence="4" id="KW-1185">Reference proteome</keyword>
<gene>
    <name evidence="3" type="ORF">BCR34DRAFT_56395</name>
</gene>
<evidence type="ECO:0000256" key="1">
    <source>
        <dbReference type="SAM" id="MobiDB-lite"/>
    </source>
</evidence>
<proteinExistence type="predicted"/>
<dbReference type="AlphaFoldDB" id="A0A1Y1Z3P5"/>
<dbReference type="EMBL" id="MCFA01000135">
    <property type="protein sequence ID" value="ORY04475.1"/>
    <property type="molecule type" value="Genomic_DNA"/>
</dbReference>
<feature type="chain" id="PRO_5013050539" description="Siderophore biosynthesis enzyme" evidence="2">
    <location>
        <begin position="23"/>
        <end position="214"/>
    </location>
</feature>
<dbReference type="OrthoDB" id="3942074at2759"/>
<evidence type="ECO:0000313" key="3">
    <source>
        <dbReference type="EMBL" id="ORY04475.1"/>
    </source>
</evidence>
<evidence type="ECO:0008006" key="5">
    <source>
        <dbReference type="Google" id="ProtNLM"/>
    </source>
</evidence>